<accession>A0A449B432</accession>
<dbReference type="RefSeq" id="WP_129646414.1">
    <property type="nucleotide sequence ID" value="NZ_LR215037.1"/>
</dbReference>
<evidence type="ECO:0000256" key="5">
    <source>
        <dbReference type="ARBA" id="ARBA00023136"/>
    </source>
</evidence>
<evidence type="ECO:0000256" key="7">
    <source>
        <dbReference type="ARBA" id="ARBA00023288"/>
    </source>
</evidence>
<keyword evidence="3 9" id="KW-0732">Signal</keyword>
<dbReference type="KEGG" id="mmau:NCTC10168_00279"/>
<keyword evidence="5" id="KW-0472">Membrane</keyword>
<feature type="chain" id="PRO_5019444440" description="Lipoprotein" evidence="9">
    <location>
        <begin position="23"/>
        <end position="380"/>
    </location>
</feature>
<organism evidence="10 11">
    <name type="scientific">Mycoplasmopsis maculosa</name>
    <dbReference type="NCBI Taxonomy" id="114885"/>
    <lineage>
        <taxon>Bacteria</taxon>
        <taxon>Bacillati</taxon>
        <taxon>Mycoplasmatota</taxon>
        <taxon>Mycoplasmoidales</taxon>
        <taxon>Metamycoplasmataceae</taxon>
        <taxon>Mycoplasmopsis</taxon>
    </lineage>
</organism>
<evidence type="ECO:0000256" key="3">
    <source>
        <dbReference type="ARBA" id="ARBA00022729"/>
    </source>
</evidence>
<name>A0A449B432_9BACT</name>
<keyword evidence="2" id="KW-1003">Cell membrane</keyword>
<feature type="compositionally biased region" description="Low complexity" evidence="8">
    <location>
        <begin position="292"/>
        <end position="372"/>
    </location>
</feature>
<gene>
    <name evidence="10" type="ORF">NCTC10168_00279</name>
</gene>
<dbReference type="GO" id="GO:0005886">
    <property type="term" value="C:plasma membrane"/>
    <property type="evidence" value="ECO:0007669"/>
    <property type="project" value="UniProtKB-SubCell"/>
</dbReference>
<evidence type="ECO:0000256" key="8">
    <source>
        <dbReference type="SAM" id="MobiDB-lite"/>
    </source>
</evidence>
<evidence type="ECO:0008006" key="12">
    <source>
        <dbReference type="Google" id="ProtNLM"/>
    </source>
</evidence>
<feature type="compositionally biased region" description="Polar residues" evidence="8">
    <location>
        <begin position="231"/>
        <end position="255"/>
    </location>
</feature>
<feature type="region of interest" description="Disordered" evidence="8">
    <location>
        <begin position="231"/>
        <end position="380"/>
    </location>
</feature>
<evidence type="ECO:0000256" key="6">
    <source>
        <dbReference type="ARBA" id="ARBA00023139"/>
    </source>
</evidence>
<keyword evidence="4" id="KW-0677">Repeat</keyword>
<dbReference type="Proteomes" id="UP000290243">
    <property type="component" value="Chromosome"/>
</dbReference>
<evidence type="ECO:0000256" key="4">
    <source>
        <dbReference type="ARBA" id="ARBA00022737"/>
    </source>
</evidence>
<proteinExistence type="predicted"/>
<evidence type="ECO:0000313" key="10">
    <source>
        <dbReference type="EMBL" id="VEU75361.1"/>
    </source>
</evidence>
<feature type="region of interest" description="Disordered" evidence="8">
    <location>
        <begin position="31"/>
        <end position="84"/>
    </location>
</feature>
<protein>
    <recommendedName>
        <fullName evidence="12">Lipoprotein</fullName>
    </recommendedName>
</protein>
<reference evidence="10 11" key="1">
    <citation type="submission" date="2019-01" db="EMBL/GenBank/DDBJ databases">
        <authorList>
            <consortium name="Pathogen Informatics"/>
        </authorList>
    </citation>
    <scope>NUCLEOTIDE SEQUENCE [LARGE SCALE GENOMIC DNA]</scope>
    <source>
        <strain evidence="10 11">NCTC10168</strain>
    </source>
</reference>
<feature type="compositionally biased region" description="Basic and acidic residues" evidence="8">
    <location>
        <begin position="256"/>
        <end position="265"/>
    </location>
</feature>
<evidence type="ECO:0000313" key="11">
    <source>
        <dbReference type="Proteomes" id="UP000290243"/>
    </source>
</evidence>
<dbReference type="PROSITE" id="PS51257">
    <property type="entry name" value="PROKAR_LIPOPROTEIN"/>
    <property type="match status" value="1"/>
</dbReference>
<keyword evidence="11" id="KW-1185">Reference proteome</keyword>
<dbReference type="InterPro" id="IPR049890">
    <property type="entry name" value="VlpA-F-like_signal"/>
</dbReference>
<sequence length="380" mass="40829">MKNKTKILLGTLSTSLFIPFVAASCTNNDKTNVSTPENVSANPSTPVQKDPENATNQTNENKPTNPVDQNPSSEPKTPSKNNEMTQEEFDAYAENIFNNVLKVKKLTDEEKEKVIKTFAGGEWHNEKYGNQLSVSNGKNGTTLINTVLKNSKIKNAKVSIAEINDKEFSKNQFSLVSPNKLNENKEKSLQFLEANYDPSSKTLSFSFKIYNRTTKLKSSKDYSLSFDLNFTSVNDKSDQPIETTDNKNTNGTVSEGSEKDNEKDFVVNPSGSTNTDNTNNNQPNLSADNGRNTDSSSNPSHSSSGTSDGSGSASSNDSTSTTSPSVTDNNPSGDNGRNTDSSSNPSHSSSGTSDGSGNVSSSDTNTSANDTESPTEIPVS</sequence>
<dbReference type="NCBIfam" id="NF033817">
    <property type="entry name" value="Mplas_variab_LP"/>
    <property type="match status" value="1"/>
</dbReference>
<evidence type="ECO:0000256" key="1">
    <source>
        <dbReference type="ARBA" id="ARBA00004193"/>
    </source>
</evidence>
<comment type="subcellular location">
    <subcellularLocation>
        <location evidence="1">Cell membrane</location>
        <topology evidence="1">Lipid-anchor</topology>
    </subcellularLocation>
</comment>
<evidence type="ECO:0000256" key="2">
    <source>
        <dbReference type="ARBA" id="ARBA00022475"/>
    </source>
</evidence>
<feature type="signal peptide" evidence="9">
    <location>
        <begin position="1"/>
        <end position="22"/>
    </location>
</feature>
<keyword evidence="7" id="KW-0449">Lipoprotein</keyword>
<dbReference type="AlphaFoldDB" id="A0A449B432"/>
<evidence type="ECO:0000256" key="9">
    <source>
        <dbReference type="SAM" id="SignalP"/>
    </source>
</evidence>
<dbReference type="EMBL" id="LR215037">
    <property type="protein sequence ID" value="VEU75361.1"/>
    <property type="molecule type" value="Genomic_DNA"/>
</dbReference>
<keyword evidence="6" id="KW-0564">Palmitate</keyword>